<dbReference type="AlphaFoldDB" id="M1DA55"/>
<proteinExistence type="predicted"/>
<dbReference type="Gramene" id="PGSC0003DMT400085729">
    <property type="protein sequence ID" value="PGSC0003DMT400085729"/>
    <property type="gene ID" value="PGSC0003DMG400035300"/>
</dbReference>
<reference evidence="1" key="2">
    <citation type="submission" date="2015-06" db="UniProtKB">
        <authorList>
            <consortium name="EnsemblPlants"/>
        </authorList>
    </citation>
    <scope>IDENTIFICATION</scope>
    <source>
        <strain evidence="1">DM1-3 516 R44</strain>
    </source>
</reference>
<dbReference type="EnsemblPlants" id="PGSC0003DMT400085729">
    <property type="protein sequence ID" value="PGSC0003DMT400085729"/>
    <property type="gene ID" value="PGSC0003DMG400035300"/>
</dbReference>
<accession>M1DA55</accession>
<name>M1DA55_SOLTU</name>
<protein>
    <submittedName>
        <fullName evidence="1">Uncharacterized protein</fullName>
    </submittedName>
</protein>
<dbReference type="InParanoid" id="M1DA55"/>
<dbReference type="HOGENOM" id="CLU_2445117_0_0_1"/>
<sequence length="90" mass="9303">MSEEEVNGSMAGHQDSINDINSVFNPIQSGEMGAICLPPADGNAIFNVSRQQRVPSGSGTIIPSKVTLGSDAYVHTATPGTEAPTDGETE</sequence>
<evidence type="ECO:0000313" key="1">
    <source>
        <dbReference type="EnsemblPlants" id="PGSC0003DMT400085729"/>
    </source>
</evidence>
<dbReference type="PaxDb" id="4113-PGSC0003DMT400085729"/>
<dbReference type="Proteomes" id="UP000011115">
    <property type="component" value="Unassembled WGS sequence"/>
</dbReference>
<organism evidence="1 2">
    <name type="scientific">Solanum tuberosum</name>
    <name type="common">Potato</name>
    <dbReference type="NCBI Taxonomy" id="4113"/>
    <lineage>
        <taxon>Eukaryota</taxon>
        <taxon>Viridiplantae</taxon>
        <taxon>Streptophyta</taxon>
        <taxon>Embryophyta</taxon>
        <taxon>Tracheophyta</taxon>
        <taxon>Spermatophyta</taxon>
        <taxon>Magnoliopsida</taxon>
        <taxon>eudicotyledons</taxon>
        <taxon>Gunneridae</taxon>
        <taxon>Pentapetalae</taxon>
        <taxon>asterids</taxon>
        <taxon>lamiids</taxon>
        <taxon>Solanales</taxon>
        <taxon>Solanaceae</taxon>
        <taxon>Solanoideae</taxon>
        <taxon>Solaneae</taxon>
        <taxon>Solanum</taxon>
    </lineage>
</organism>
<reference evidence="2" key="1">
    <citation type="journal article" date="2011" name="Nature">
        <title>Genome sequence and analysis of the tuber crop potato.</title>
        <authorList>
            <consortium name="The Potato Genome Sequencing Consortium"/>
        </authorList>
    </citation>
    <scope>NUCLEOTIDE SEQUENCE [LARGE SCALE GENOMIC DNA]</scope>
    <source>
        <strain evidence="2">cv. DM1-3 516 R44</strain>
    </source>
</reference>
<evidence type="ECO:0000313" key="2">
    <source>
        <dbReference type="Proteomes" id="UP000011115"/>
    </source>
</evidence>
<keyword evidence="2" id="KW-1185">Reference proteome</keyword>